<evidence type="ECO:0000313" key="1">
    <source>
        <dbReference type="EMBL" id="MBA0083539.1"/>
    </source>
</evidence>
<protein>
    <submittedName>
        <fullName evidence="1">Uncharacterized protein</fullName>
    </submittedName>
</protein>
<proteinExistence type="predicted"/>
<gene>
    <name evidence="1" type="ORF">HRJ53_00945</name>
</gene>
<sequence length="112" mass="12185">MSAHPPGSGVAARRAPAQPKTRGFLHIDRHGAGPQAIYVVTYHRVNHGGTRPRPIEAVGAEALLELLERIGVDFHLREVRGALEDILRLGSANIPDLWLTDEEILEKGLGQS</sequence>
<organism evidence="1 2">
    <name type="scientific">Candidatus Acidiferrum panamense</name>
    <dbReference type="NCBI Taxonomy" id="2741543"/>
    <lineage>
        <taxon>Bacteria</taxon>
        <taxon>Pseudomonadati</taxon>
        <taxon>Acidobacteriota</taxon>
        <taxon>Terriglobia</taxon>
        <taxon>Candidatus Acidiferrales</taxon>
        <taxon>Candidatus Acidiferrum</taxon>
    </lineage>
</organism>
<evidence type="ECO:0000313" key="2">
    <source>
        <dbReference type="Proteomes" id="UP000567293"/>
    </source>
</evidence>
<comment type="caution">
    <text evidence="1">The sequence shown here is derived from an EMBL/GenBank/DDBJ whole genome shotgun (WGS) entry which is preliminary data.</text>
</comment>
<dbReference type="EMBL" id="JACDQQ010000094">
    <property type="protein sequence ID" value="MBA0083539.1"/>
    <property type="molecule type" value="Genomic_DNA"/>
</dbReference>
<reference evidence="1" key="1">
    <citation type="submission" date="2020-06" db="EMBL/GenBank/DDBJ databases">
        <title>Legume-microbial interactions unlock mineral nutrients during tropical forest succession.</title>
        <authorList>
            <person name="Epihov D.Z."/>
        </authorList>
    </citation>
    <scope>NUCLEOTIDE SEQUENCE [LARGE SCALE GENOMIC DNA]</scope>
    <source>
        <strain evidence="1">Pan2503</strain>
    </source>
</reference>
<accession>A0A7V8NLE2</accession>
<name>A0A7V8NLE2_9BACT</name>
<dbReference type="Proteomes" id="UP000567293">
    <property type="component" value="Unassembled WGS sequence"/>
</dbReference>
<dbReference type="AlphaFoldDB" id="A0A7V8NLE2"/>
<keyword evidence="2" id="KW-1185">Reference proteome</keyword>